<reference evidence="3 4" key="1">
    <citation type="submission" date="2015-09" db="EMBL/GenBank/DDBJ databases">
        <authorList>
            <consortium name="Pathogen Informatics"/>
        </authorList>
    </citation>
    <scope>NUCLEOTIDE SEQUENCE [LARGE SCALE GENOMIC DNA]</scope>
    <source>
        <strain evidence="3 4">2789STDY5608837</strain>
    </source>
</reference>
<sequence>MISQIVGYAGLWLIMKSGGGMDAYYQNAILFTGLTGLLAMIPCLWFYSRDRAARKIGGLVTSQKPWQLKIPKMLLLLGMGAAFSQFANMLVGILQSVLNYQEYQESMYQLMEGKQMWFLILSMGIIAPLAEEIVFRWLIYLRLRDYMRMGAAAVISGLIFGIYHGNLVQAVYASLLGIVFAYILDISGCLWSSVLLHMGANIWSLISPDLYTWIIARNPAAIMILFLILLMVMILGCFYFTKRVQGRSKRVI</sequence>
<evidence type="ECO:0000313" key="3">
    <source>
        <dbReference type="EMBL" id="CUO13983.1"/>
    </source>
</evidence>
<keyword evidence="1" id="KW-0472">Membrane</keyword>
<organism evidence="3 4">
    <name type="scientific">Blautia obeum</name>
    <dbReference type="NCBI Taxonomy" id="40520"/>
    <lineage>
        <taxon>Bacteria</taxon>
        <taxon>Bacillati</taxon>
        <taxon>Bacillota</taxon>
        <taxon>Clostridia</taxon>
        <taxon>Lachnospirales</taxon>
        <taxon>Lachnospiraceae</taxon>
        <taxon>Blautia</taxon>
    </lineage>
</organism>
<evidence type="ECO:0000256" key="1">
    <source>
        <dbReference type="SAM" id="Phobius"/>
    </source>
</evidence>
<feature type="transmembrane region" description="Helical" evidence="1">
    <location>
        <begin position="146"/>
        <end position="164"/>
    </location>
</feature>
<name>A0A174CL47_9FIRM</name>
<dbReference type="GO" id="GO:0080120">
    <property type="term" value="P:CAAX-box protein maturation"/>
    <property type="evidence" value="ECO:0007669"/>
    <property type="project" value="UniProtKB-ARBA"/>
</dbReference>
<evidence type="ECO:0000259" key="2">
    <source>
        <dbReference type="Pfam" id="PF02517"/>
    </source>
</evidence>
<feature type="transmembrane region" description="Helical" evidence="1">
    <location>
        <begin position="117"/>
        <end position="139"/>
    </location>
</feature>
<proteinExistence type="predicted"/>
<dbReference type="PANTHER" id="PTHR36435:SF1">
    <property type="entry name" value="CAAX AMINO TERMINAL PROTEASE FAMILY PROTEIN"/>
    <property type="match status" value="1"/>
</dbReference>
<dbReference type="InterPro" id="IPR003675">
    <property type="entry name" value="Rce1/LyrA-like_dom"/>
</dbReference>
<feature type="transmembrane region" description="Helical" evidence="1">
    <location>
        <begin position="24"/>
        <end position="47"/>
    </location>
</feature>
<keyword evidence="3" id="KW-0645">Protease</keyword>
<dbReference type="EMBL" id="CYZD01000006">
    <property type="protein sequence ID" value="CUO13983.1"/>
    <property type="molecule type" value="Genomic_DNA"/>
</dbReference>
<gene>
    <name evidence="3" type="ORF">ERS852394_01549</name>
</gene>
<feature type="transmembrane region" description="Helical" evidence="1">
    <location>
        <begin position="220"/>
        <end position="240"/>
    </location>
</feature>
<dbReference type="Proteomes" id="UP000095409">
    <property type="component" value="Unassembled WGS sequence"/>
</dbReference>
<dbReference type="InterPro" id="IPR052710">
    <property type="entry name" value="CAAX_protease"/>
</dbReference>
<keyword evidence="1" id="KW-1133">Transmembrane helix</keyword>
<dbReference type="GO" id="GO:0006508">
    <property type="term" value="P:proteolysis"/>
    <property type="evidence" value="ECO:0007669"/>
    <property type="project" value="UniProtKB-KW"/>
</dbReference>
<feature type="transmembrane region" description="Helical" evidence="1">
    <location>
        <begin position="74"/>
        <end position="97"/>
    </location>
</feature>
<dbReference type="PANTHER" id="PTHR36435">
    <property type="entry name" value="SLR1288 PROTEIN"/>
    <property type="match status" value="1"/>
</dbReference>
<keyword evidence="1" id="KW-0812">Transmembrane</keyword>
<dbReference type="RefSeq" id="WP_242858908.1">
    <property type="nucleotide sequence ID" value="NZ_CYZD01000006.1"/>
</dbReference>
<dbReference type="Pfam" id="PF02517">
    <property type="entry name" value="Rce1-like"/>
    <property type="match status" value="1"/>
</dbReference>
<keyword evidence="3" id="KW-0378">Hydrolase</keyword>
<protein>
    <submittedName>
        <fullName evidence="3">CAAX amino terminal protease self-immunity</fullName>
    </submittedName>
</protein>
<dbReference type="GO" id="GO:0004175">
    <property type="term" value="F:endopeptidase activity"/>
    <property type="evidence" value="ECO:0007669"/>
    <property type="project" value="UniProtKB-ARBA"/>
</dbReference>
<feature type="domain" description="CAAX prenyl protease 2/Lysostaphin resistance protein A-like" evidence="2">
    <location>
        <begin position="116"/>
        <end position="202"/>
    </location>
</feature>
<accession>A0A174CL47</accession>
<dbReference type="AlphaFoldDB" id="A0A174CL47"/>
<evidence type="ECO:0000313" key="4">
    <source>
        <dbReference type="Proteomes" id="UP000095409"/>
    </source>
</evidence>